<dbReference type="GO" id="GO:0003677">
    <property type="term" value="F:DNA binding"/>
    <property type="evidence" value="ECO:0007669"/>
    <property type="project" value="InterPro"/>
</dbReference>
<dbReference type="SMART" id="SM01321">
    <property type="entry name" value="Y1_Tnp"/>
    <property type="match status" value="1"/>
</dbReference>
<organism evidence="2 3">
    <name type="scientific">Candidatus Roizmanbacteria bacterium RIFCSPHIGHO2_01_FULL_39_8</name>
    <dbReference type="NCBI Taxonomy" id="1802033"/>
    <lineage>
        <taxon>Bacteria</taxon>
        <taxon>Candidatus Roizmaniibacteriota</taxon>
    </lineage>
</organism>
<protein>
    <recommendedName>
        <fullName evidence="1">Transposase IS200-like domain-containing protein</fullName>
    </recommendedName>
</protein>
<dbReference type="SUPFAM" id="SSF143422">
    <property type="entry name" value="Transposase IS200-like"/>
    <property type="match status" value="1"/>
</dbReference>
<dbReference type="Pfam" id="PF01797">
    <property type="entry name" value="Y1_Tnp"/>
    <property type="match status" value="1"/>
</dbReference>
<dbReference type="GO" id="GO:0004803">
    <property type="term" value="F:transposase activity"/>
    <property type="evidence" value="ECO:0007669"/>
    <property type="project" value="InterPro"/>
</dbReference>
<reference evidence="2 3" key="1">
    <citation type="journal article" date="2016" name="Nat. Commun.">
        <title>Thousands of microbial genomes shed light on interconnected biogeochemical processes in an aquifer system.</title>
        <authorList>
            <person name="Anantharaman K."/>
            <person name="Brown C.T."/>
            <person name="Hug L.A."/>
            <person name="Sharon I."/>
            <person name="Castelle C.J."/>
            <person name="Probst A.J."/>
            <person name="Thomas B.C."/>
            <person name="Singh A."/>
            <person name="Wilkins M.J."/>
            <person name="Karaoz U."/>
            <person name="Brodie E.L."/>
            <person name="Williams K.H."/>
            <person name="Hubbard S.S."/>
            <person name="Banfield J.F."/>
        </authorList>
    </citation>
    <scope>NUCLEOTIDE SEQUENCE [LARGE SCALE GENOMIC DNA]</scope>
</reference>
<proteinExistence type="predicted"/>
<dbReference type="InterPro" id="IPR002686">
    <property type="entry name" value="Transposase_17"/>
</dbReference>
<dbReference type="Gene3D" id="3.30.70.1290">
    <property type="entry name" value="Transposase IS200-like"/>
    <property type="match status" value="1"/>
</dbReference>
<evidence type="ECO:0000313" key="2">
    <source>
        <dbReference type="EMBL" id="OGK19406.1"/>
    </source>
</evidence>
<dbReference type="Proteomes" id="UP000177026">
    <property type="component" value="Unassembled WGS sequence"/>
</dbReference>
<feature type="domain" description="Transposase IS200-like" evidence="1">
    <location>
        <begin position="8"/>
        <end position="149"/>
    </location>
</feature>
<evidence type="ECO:0000259" key="1">
    <source>
        <dbReference type="SMART" id="SM01321"/>
    </source>
</evidence>
<sequence length="215" mass="25778">MQEKNVFAKGEIFHVFNKSIANFGIFKDSNNSMRFYRALSYYNSSSVKVNLGTFLKKSRDYHPKLLLPEKDSLIKMISYIFMSDHYHLLLKILKEKVFSKYMSDVENSYSRYFNIKFDRKGPLWQGRFKAVRIKTNEQLLHVSRYIHLNSTTAYLTEKPEEWIFSSYKEIISNPIYLRKILTEISFRTPTSYKKFVEDNIDYQRKLRVIKKLIID</sequence>
<dbReference type="PANTHER" id="PTHR34322:SF2">
    <property type="entry name" value="TRANSPOSASE IS200-LIKE DOMAIN-CONTAINING PROTEIN"/>
    <property type="match status" value="1"/>
</dbReference>
<comment type="caution">
    <text evidence="2">The sequence shown here is derived from an EMBL/GenBank/DDBJ whole genome shotgun (WGS) entry which is preliminary data.</text>
</comment>
<dbReference type="PANTHER" id="PTHR34322">
    <property type="entry name" value="TRANSPOSASE, Y1_TNP DOMAIN-CONTAINING"/>
    <property type="match status" value="1"/>
</dbReference>
<name>A0A1F7GL54_9BACT</name>
<gene>
    <name evidence="2" type="ORF">A2866_01700</name>
</gene>
<evidence type="ECO:0000313" key="3">
    <source>
        <dbReference type="Proteomes" id="UP000177026"/>
    </source>
</evidence>
<dbReference type="InterPro" id="IPR036515">
    <property type="entry name" value="Transposase_17_sf"/>
</dbReference>
<dbReference type="AlphaFoldDB" id="A0A1F7GL54"/>
<dbReference type="GO" id="GO:0006313">
    <property type="term" value="P:DNA transposition"/>
    <property type="evidence" value="ECO:0007669"/>
    <property type="project" value="InterPro"/>
</dbReference>
<accession>A0A1F7GL54</accession>
<dbReference type="EMBL" id="MFZI01000049">
    <property type="protein sequence ID" value="OGK19406.1"/>
    <property type="molecule type" value="Genomic_DNA"/>
</dbReference>